<organism evidence="2 3">
    <name type="scientific">Zasmidium cellare</name>
    <name type="common">Wine cellar mold</name>
    <name type="synonym">Racodium cellare</name>
    <dbReference type="NCBI Taxonomy" id="395010"/>
    <lineage>
        <taxon>Eukaryota</taxon>
        <taxon>Fungi</taxon>
        <taxon>Dikarya</taxon>
        <taxon>Ascomycota</taxon>
        <taxon>Pezizomycotina</taxon>
        <taxon>Dothideomycetes</taxon>
        <taxon>Dothideomycetidae</taxon>
        <taxon>Mycosphaerellales</taxon>
        <taxon>Mycosphaerellaceae</taxon>
        <taxon>Zasmidium</taxon>
    </lineage>
</organism>
<protein>
    <recommendedName>
        <fullName evidence="1">DUF7587 domain-containing protein</fullName>
    </recommendedName>
</protein>
<dbReference type="InterPro" id="IPR056009">
    <property type="entry name" value="DUF7587"/>
</dbReference>
<evidence type="ECO:0000313" key="2">
    <source>
        <dbReference type="EMBL" id="KAK4501927.1"/>
    </source>
</evidence>
<dbReference type="EMBL" id="JAXOVC010000005">
    <property type="protein sequence ID" value="KAK4501927.1"/>
    <property type="molecule type" value="Genomic_DNA"/>
</dbReference>
<dbReference type="Pfam" id="PF24494">
    <property type="entry name" value="DUF7587"/>
    <property type="match status" value="1"/>
</dbReference>
<reference evidence="2 3" key="1">
    <citation type="journal article" date="2023" name="G3 (Bethesda)">
        <title>A chromosome-level genome assembly of Zasmidium syzygii isolated from banana leaves.</title>
        <authorList>
            <person name="van Westerhoven A.C."/>
            <person name="Mehrabi R."/>
            <person name="Talebi R."/>
            <person name="Steentjes M.B.F."/>
            <person name="Corcolon B."/>
            <person name="Chong P.A."/>
            <person name="Kema G.H.J."/>
            <person name="Seidl M.F."/>
        </authorList>
    </citation>
    <scope>NUCLEOTIDE SEQUENCE [LARGE SCALE GENOMIC DNA]</scope>
    <source>
        <strain evidence="2 3">P124</strain>
    </source>
</reference>
<gene>
    <name evidence="2" type="ORF">PRZ48_007737</name>
</gene>
<comment type="caution">
    <text evidence="2">The sequence shown here is derived from an EMBL/GenBank/DDBJ whole genome shotgun (WGS) entry which is preliminary data.</text>
</comment>
<keyword evidence="3" id="KW-1185">Reference proteome</keyword>
<proteinExistence type="predicted"/>
<feature type="domain" description="DUF7587" evidence="1">
    <location>
        <begin position="69"/>
        <end position="161"/>
    </location>
</feature>
<evidence type="ECO:0000313" key="3">
    <source>
        <dbReference type="Proteomes" id="UP001305779"/>
    </source>
</evidence>
<accession>A0ABR0EKC1</accession>
<dbReference type="Proteomes" id="UP001305779">
    <property type="component" value="Unassembled WGS sequence"/>
</dbReference>
<sequence length="271" mass="31333">MSRARVLYPRPDDKRRNLKPLELTDEQHQLANEELVPVDEARAHPPLAPIFYRYWSELEEDSNYNSRTGNKAPSPFISVSDAFWWSLGQTLKIASGNGKTATKYPQDYRQHLRISIIDSTALNPRGVYHLTPYQTELRKKFPFHNGTHRYRNDTEFLVWQEALRNRALEQQNIQLDDTITSAIAKLASVFGIGLEATAEQISHFVDDIIKSFAIQMPHCTSQEWARLASVFETTMVTDTDRLVLLTDHEIKRASVYRIDIQYKHANRFQGS</sequence>
<name>A0ABR0EKC1_ZASCE</name>
<evidence type="ECO:0000259" key="1">
    <source>
        <dbReference type="Pfam" id="PF24494"/>
    </source>
</evidence>